<protein>
    <submittedName>
        <fullName evidence="4">Uncharacterized protein</fullName>
    </submittedName>
</protein>
<keyword evidence="5" id="KW-1185">Reference proteome</keyword>
<dbReference type="Gene3D" id="1.10.287.110">
    <property type="entry name" value="DnaJ domain"/>
    <property type="match status" value="1"/>
</dbReference>
<dbReference type="InterPro" id="IPR036869">
    <property type="entry name" value="J_dom_sf"/>
</dbReference>
<organism evidence="4 5">
    <name type="scientific">Daucus carota subsp. sativus</name>
    <name type="common">Carrot</name>
    <dbReference type="NCBI Taxonomy" id="79200"/>
    <lineage>
        <taxon>Eukaryota</taxon>
        <taxon>Viridiplantae</taxon>
        <taxon>Streptophyta</taxon>
        <taxon>Embryophyta</taxon>
        <taxon>Tracheophyta</taxon>
        <taxon>Spermatophyta</taxon>
        <taxon>Magnoliopsida</taxon>
        <taxon>eudicotyledons</taxon>
        <taxon>Gunneridae</taxon>
        <taxon>Pentapetalae</taxon>
        <taxon>asterids</taxon>
        <taxon>campanulids</taxon>
        <taxon>Apiales</taxon>
        <taxon>Apiaceae</taxon>
        <taxon>Apioideae</taxon>
        <taxon>Scandiceae</taxon>
        <taxon>Daucinae</taxon>
        <taxon>Daucus</taxon>
        <taxon>Daucus sect. Daucus</taxon>
    </lineage>
</organism>
<dbReference type="SUPFAM" id="SSF46565">
    <property type="entry name" value="Chaperone J-domain"/>
    <property type="match status" value="1"/>
</dbReference>
<dbReference type="GO" id="GO:0072583">
    <property type="term" value="P:clathrin-dependent endocytosis"/>
    <property type="evidence" value="ECO:0007669"/>
    <property type="project" value="TreeGrafter"/>
</dbReference>
<feature type="region of interest" description="Disordered" evidence="3">
    <location>
        <begin position="782"/>
        <end position="810"/>
    </location>
</feature>
<sequence>MESSLSTPYHRRRLSGVNGFSSKNAYDDVFSAPPTLGARKVKSRVLEDYKEIFASSRASSIPVLDISPPAGVDADSVSDYRNSELDYSNIFGGLRDDDAGGVCYEQVIANAAGTNRETTKTSRKIRTPSAPESPIHGSDCLKASNESKVLSSDEPVQSVDDKKHFSMSYHKTNTGSKDGTNGTTHVAQFLPVRGFTRFIDETTPQKIEADKSKSSVVSDVLHKVDVNEAILENRNTTKGMSHLTNKDAFRRDSKSRSNSGWDGSYSYDKLFNSHENNLKSHPTENRPPSGIPYKIDSSGNSKRLWASKNDASEHVAGKSSSCIPGEELDVNSAAAASAAVLKDAIQKAQESIRLAKELMERKREGLRRPSSHNSRNNVKVKDKMENVIAYEGNRLKDTNAKDISGSVDFVSQLFSGMRKKSAIRSGLSPDFKQKERSFIKENVVDDENAKSLGMAEESELQSLEKKREVIPSIESMDKVESNVMEQQQVYNEKTDEKAQKLVYVERKLNAVKGDDQTDLNENKVEPVCIVSEPKKVENFRVLQEDEFVEAIHTHIHINKDGEKSSKDSQQEKEDATESESNNDLRVNIVPETEDIENKQDISQQDHIAKTTKDIEKDGSDYGVEKNGDDERISIDIHDGEGSEHIFENFGNEDLSGRFEKAEFICIETEEIEVLQVAHHGSDVYDHVHDKNETEKAFKYNINHVHLETGQEVDDHSTATKDFYDFNVDEAEAVKLAYNPREKEHLSTGNLAPDLADVIDTINNEKVVSEILLSKDSSPKFGSTFTDHGGIESTRKGGVRKDRMPSDEEAGKSTLGYVNDNLQHDAHFEISEGPKAKEKTSEVEVEIKIRKDTTKNVEGVDKIINIKEKGMEMNEEIQARQGKEIHDVSSSKNFDMEKEAKRTVSVVKEKEGLIKNNEEMKRDHEREKEKIAVERAIREVRERAFAEARERAERAAVERATAEVRQRVMAEARDKFDKDTAATKLSAEKASVQAKLRSERAAVERATAEARERALEKALSQKSRAQTERSTSQNHAGPSRDNSTKKSSSSDLETNCENNTDSVQRNKANVEKHERIMERTAKALAEKNMRDLLAQKELAEKNRLAEALDADIKRWSNGKEGNLRALLSTLQYILGPGSGWQPISLTEIITTNAVKKAYRKATLYVHPDKLQQRGANIQQKYICEKVFDLLKAAWNKFNKEER</sequence>
<name>A0A161X1P4_DAUCS</name>
<feature type="coiled-coil region" evidence="2">
    <location>
        <begin position="906"/>
        <end position="933"/>
    </location>
</feature>
<feature type="region of interest" description="Disordered" evidence="3">
    <location>
        <begin position="1002"/>
        <end position="1071"/>
    </location>
</feature>
<dbReference type="GO" id="GO:0031982">
    <property type="term" value="C:vesicle"/>
    <property type="evidence" value="ECO:0007669"/>
    <property type="project" value="TreeGrafter"/>
</dbReference>
<dbReference type="GO" id="GO:0030276">
    <property type="term" value="F:clathrin binding"/>
    <property type="evidence" value="ECO:0007669"/>
    <property type="project" value="TreeGrafter"/>
</dbReference>
<evidence type="ECO:0000256" key="3">
    <source>
        <dbReference type="SAM" id="MobiDB-lite"/>
    </source>
</evidence>
<feature type="compositionally biased region" description="Polar residues" evidence="3">
    <location>
        <begin position="1050"/>
        <end position="1066"/>
    </location>
</feature>
<accession>A0A161X1P4</accession>
<dbReference type="AlphaFoldDB" id="A0A161X1P4"/>
<dbReference type="GO" id="GO:0072318">
    <property type="term" value="P:clathrin coat disassembly"/>
    <property type="evidence" value="ECO:0007669"/>
    <property type="project" value="TreeGrafter"/>
</dbReference>
<feature type="compositionally biased region" description="Basic and acidic residues" evidence="3">
    <location>
        <begin position="1002"/>
        <end position="1015"/>
    </location>
</feature>
<feature type="region of interest" description="Disordered" evidence="3">
    <location>
        <begin position="115"/>
        <end position="140"/>
    </location>
</feature>
<dbReference type="GO" id="GO:0005737">
    <property type="term" value="C:cytoplasm"/>
    <property type="evidence" value="ECO:0007669"/>
    <property type="project" value="TreeGrafter"/>
</dbReference>
<dbReference type="PROSITE" id="PS50076">
    <property type="entry name" value="DNAJ_2"/>
    <property type="match status" value="1"/>
</dbReference>
<dbReference type="Proteomes" id="UP000077755">
    <property type="component" value="Chromosome 4"/>
</dbReference>
<evidence type="ECO:0000256" key="1">
    <source>
        <dbReference type="ARBA" id="ARBA00023054"/>
    </source>
</evidence>
<proteinExistence type="predicted"/>
<dbReference type="InterPro" id="IPR001623">
    <property type="entry name" value="DnaJ_domain"/>
</dbReference>
<reference evidence="4" key="2">
    <citation type="submission" date="2022-03" db="EMBL/GenBank/DDBJ databases">
        <title>Draft title - Genomic analysis of global carrot germplasm unveils the trajectory of domestication and the origin of high carotenoid orange carrot.</title>
        <authorList>
            <person name="Iorizzo M."/>
            <person name="Ellison S."/>
            <person name="Senalik D."/>
            <person name="Macko-Podgorni A."/>
            <person name="Grzebelus D."/>
            <person name="Bostan H."/>
            <person name="Rolling W."/>
            <person name="Curaba J."/>
            <person name="Simon P."/>
        </authorList>
    </citation>
    <scope>NUCLEOTIDE SEQUENCE</scope>
    <source>
        <tissue evidence="4">Leaf</tissue>
    </source>
</reference>
<keyword evidence="1 2" id="KW-0175">Coiled coil</keyword>
<feature type="region of interest" description="Disordered" evidence="3">
    <location>
        <begin position="878"/>
        <end position="900"/>
    </location>
</feature>
<dbReference type="Gramene" id="KZM98807">
    <property type="protein sequence ID" value="KZM98807"/>
    <property type="gene ID" value="DCAR_013831"/>
</dbReference>
<dbReference type="EMBL" id="CP093346">
    <property type="protein sequence ID" value="WOG97811.1"/>
    <property type="molecule type" value="Genomic_DNA"/>
</dbReference>
<dbReference type="PANTHER" id="PTHR23172:SF70">
    <property type="entry name" value="DNAJ DOMAIN, CHAPERONE J-DOMAIN SUPERFAMILY"/>
    <property type="match status" value="1"/>
</dbReference>
<gene>
    <name evidence="4" type="ORF">DCAR_0417152</name>
</gene>
<feature type="compositionally biased region" description="Polar residues" evidence="3">
    <location>
        <begin position="1019"/>
        <end position="1035"/>
    </location>
</feature>
<feature type="compositionally biased region" description="Basic and acidic residues" evidence="3">
    <location>
        <begin position="788"/>
        <end position="810"/>
    </location>
</feature>
<feature type="compositionally biased region" description="Basic and acidic residues" evidence="3">
    <location>
        <begin position="555"/>
        <end position="575"/>
    </location>
</feature>
<dbReference type="KEGG" id="dcr:108218782"/>
<feature type="region of interest" description="Disordered" evidence="3">
    <location>
        <begin position="555"/>
        <end position="587"/>
    </location>
</feature>
<dbReference type="PANTHER" id="PTHR23172">
    <property type="entry name" value="AUXILIN/CYCLIN G-ASSOCIATED KINASE-RELATED"/>
    <property type="match status" value="1"/>
</dbReference>
<evidence type="ECO:0000313" key="4">
    <source>
        <dbReference type="EMBL" id="WOG97811.1"/>
    </source>
</evidence>
<dbReference type="OrthoDB" id="1717591at2759"/>
<reference evidence="4" key="1">
    <citation type="journal article" date="2016" name="Nat. Genet.">
        <title>A high-quality carrot genome assembly provides new insights into carotenoid accumulation and asterid genome evolution.</title>
        <authorList>
            <person name="Iorizzo M."/>
            <person name="Ellison S."/>
            <person name="Senalik D."/>
            <person name="Zeng P."/>
            <person name="Satapoomin P."/>
            <person name="Huang J."/>
            <person name="Bowman M."/>
            <person name="Iovene M."/>
            <person name="Sanseverino W."/>
            <person name="Cavagnaro P."/>
            <person name="Yildiz M."/>
            <person name="Macko-Podgorni A."/>
            <person name="Moranska E."/>
            <person name="Grzebelus E."/>
            <person name="Grzebelus D."/>
            <person name="Ashrafi H."/>
            <person name="Zheng Z."/>
            <person name="Cheng S."/>
            <person name="Spooner D."/>
            <person name="Van Deynze A."/>
            <person name="Simon P."/>
        </authorList>
    </citation>
    <scope>NUCLEOTIDE SEQUENCE</scope>
    <source>
        <tissue evidence="4">Leaf</tissue>
    </source>
</reference>
<evidence type="ECO:0000256" key="2">
    <source>
        <dbReference type="SAM" id="Coils"/>
    </source>
</evidence>
<evidence type="ECO:0000313" key="5">
    <source>
        <dbReference type="Proteomes" id="UP000077755"/>
    </source>
</evidence>
<dbReference type="FunFam" id="1.10.287.110:FF:000009">
    <property type="entry name" value="Auxilin-related protein 1"/>
    <property type="match status" value="1"/>
</dbReference>
<feature type="coiled-coil region" evidence="2">
    <location>
        <begin position="338"/>
        <end position="365"/>
    </location>
</feature>